<keyword evidence="2" id="KW-1133">Transmembrane helix</keyword>
<sequence>MMRITALVFPGGLDNDGARTVSKRRGRSMKIRSRILLITASASAAVVIIAGAVAAAPRVVSTSRVASAVAADAQPSLVEDYSYPGADAIKATYGVALVSGDGHIMFADCATSTSGNLGLIQVHTSQAVGAGQQGLICFKVLAVPGHLEMKVPAVYEIRGDGLAAGAGHHVTADLTTDDGTHTTVAVNPSGSTPVGIGNGPANQPTTLLTLSATS</sequence>
<evidence type="ECO:0000313" key="4">
    <source>
        <dbReference type="Proteomes" id="UP001597417"/>
    </source>
</evidence>
<feature type="compositionally biased region" description="Polar residues" evidence="1">
    <location>
        <begin position="200"/>
        <end position="214"/>
    </location>
</feature>
<protein>
    <submittedName>
        <fullName evidence="3">Uncharacterized protein</fullName>
    </submittedName>
</protein>
<reference evidence="4" key="1">
    <citation type="journal article" date="2019" name="Int. J. Syst. Evol. Microbiol.">
        <title>The Global Catalogue of Microorganisms (GCM) 10K type strain sequencing project: providing services to taxonomists for standard genome sequencing and annotation.</title>
        <authorList>
            <consortium name="The Broad Institute Genomics Platform"/>
            <consortium name="The Broad Institute Genome Sequencing Center for Infectious Disease"/>
            <person name="Wu L."/>
            <person name="Ma J."/>
        </authorList>
    </citation>
    <scope>NUCLEOTIDE SEQUENCE [LARGE SCALE GENOMIC DNA]</scope>
    <source>
        <strain evidence="4">CGMCC 4.7645</strain>
    </source>
</reference>
<dbReference type="EMBL" id="JBHUKR010000023">
    <property type="protein sequence ID" value="MFD2421864.1"/>
    <property type="molecule type" value="Genomic_DNA"/>
</dbReference>
<name>A0ABW5G4P5_9PSEU</name>
<organism evidence="3 4">
    <name type="scientific">Amycolatopsis pigmentata</name>
    <dbReference type="NCBI Taxonomy" id="450801"/>
    <lineage>
        <taxon>Bacteria</taxon>
        <taxon>Bacillati</taxon>
        <taxon>Actinomycetota</taxon>
        <taxon>Actinomycetes</taxon>
        <taxon>Pseudonocardiales</taxon>
        <taxon>Pseudonocardiaceae</taxon>
        <taxon>Amycolatopsis</taxon>
    </lineage>
</organism>
<dbReference type="Proteomes" id="UP001597417">
    <property type="component" value="Unassembled WGS sequence"/>
</dbReference>
<keyword evidence="4" id="KW-1185">Reference proteome</keyword>
<dbReference type="RefSeq" id="WP_378270671.1">
    <property type="nucleotide sequence ID" value="NZ_JBHUKR010000023.1"/>
</dbReference>
<evidence type="ECO:0000313" key="3">
    <source>
        <dbReference type="EMBL" id="MFD2421864.1"/>
    </source>
</evidence>
<feature type="region of interest" description="Disordered" evidence="1">
    <location>
        <begin position="188"/>
        <end position="214"/>
    </location>
</feature>
<evidence type="ECO:0000256" key="1">
    <source>
        <dbReference type="SAM" id="MobiDB-lite"/>
    </source>
</evidence>
<evidence type="ECO:0000256" key="2">
    <source>
        <dbReference type="SAM" id="Phobius"/>
    </source>
</evidence>
<accession>A0ABW5G4P5</accession>
<gene>
    <name evidence="3" type="ORF">ACFSXZ_36605</name>
</gene>
<keyword evidence="2" id="KW-0812">Transmembrane</keyword>
<proteinExistence type="predicted"/>
<keyword evidence="2" id="KW-0472">Membrane</keyword>
<feature type="transmembrane region" description="Helical" evidence="2">
    <location>
        <begin position="35"/>
        <end position="56"/>
    </location>
</feature>
<comment type="caution">
    <text evidence="3">The sequence shown here is derived from an EMBL/GenBank/DDBJ whole genome shotgun (WGS) entry which is preliminary data.</text>
</comment>